<dbReference type="PROSITE" id="PS51257">
    <property type="entry name" value="PROKAR_LIPOPROTEIN"/>
    <property type="match status" value="1"/>
</dbReference>
<feature type="signal peptide" evidence="2">
    <location>
        <begin position="1"/>
        <end position="22"/>
    </location>
</feature>
<reference evidence="4" key="1">
    <citation type="journal article" date="2019" name="Int. J. Syst. Evol. Microbiol.">
        <title>The Global Catalogue of Microorganisms (GCM) 10K type strain sequencing project: providing services to taxonomists for standard genome sequencing and annotation.</title>
        <authorList>
            <consortium name="The Broad Institute Genomics Platform"/>
            <consortium name="The Broad Institute Genome Sequencing Center for Infectious Disease"/>
            <person name="Wu L."/>
            <person name="Ma J."/>
        </authorList>
    </citation>
    <scope>NUCLEOTIDE SEQUENCE [LARGE SCALE GENOMIC DNA]</scope>
    <source>
        <strain evidence="4">CGMCC 1.15959</strain>
    </source>
</reference>
<feature type="compositionally biased region" description="Low complexity" evidence="1">
    <location>
        <begin position="62"/>
        <end position="74"/>
    </location>
</feature>
<dbReference type="RefSeq" id="WP_188644940.1">
    <property type="nucleotide sequence ID" value="NZ_BMKL01000001.1"/>
</dbReference>
<evidence type="ECO:0000256" key="1">
    <source>
        <dbReference type="SAM" id="MobiDB-lite"/>
    </source>
</evidence>
<dbReference type="Proteomes" id="UP000619041">
    <property type="component" value="Unassembled WGS sequence"/>
</dbReference>
<accession>A0ABQ1S8S0</accession>
<evidence type="ECO:0000313" key="4">
    <source>
        <dbReference type="Proteomes" id="UP000619041"/>
    </source>
</evidence>
<evidence type="ECO:0008006" key="5">
    <source>
        <dbReference type="Google" id="ProtNLM"/>
    </source>
</evidence>
<evidence type="ECO:0000313" key="3">
    <source>
        <dbReference type="EMBL" id="GGD99643.1"/>
    </source>
</evidence>
<sequence>MTKFAFTAVAAALALAACDNNGADDTAAADATATETATTAAGDTTIVTPAPTATETTVVTNPGATATTTTNANGDKVTVGPNGVAADVGDSETRVRVDTNNPTLTVEKK</sequence>
<feature type="region of interest" description="Disordered" evidence="1">
    <location>
        <begin position="62"/>
        <end position="87"/>
    </location>
</feature>
<organism evidence="3 4">
    <name type="scientific">Tsuneonella deserti</name>
    <dbReference type="NCBI Taxonomy" id="2035528"/>
    <lineage>
        <taxon>Bacteria</taxon>
        <taxon>Pseudomonadati</taxon>
        <taxon>Pseudomonadota</taxon>
        <taxon>Alphaproteobacteria</taxon>
        <taxon>Sphingomonadales</taxon>
        <taxon>Erythrobacteraceae</taxon>
        <taxon>Tsuneonella</taxon>
    </lineage>
</organism>
<keyword evidence="2" id="KW-0732">Signal</keyword>
<gene>
    <name evidence="3" type="ORF">GCM10011515_19340</name>
</gene>
<dbReference type="EMBL" id="BMKL01000001">
    <property type="protein sequence ID" value="GGD99643.1"/>
    <property type="molecule type" value="Genomic_DNA"/>
</dbReference>
<keyword evidence="4" id="KW-1185">Reference proteome</keyword>
<proteinExistence type="predicted"/>
<comment type="caution">
    <text evidence="3">The sequence shown here is derived from an EMBL/GenBank/DDBJ whole genome shotgun (WGS) entry which is preliminary data.</text>
</comment>
<evidence type="ECO:0000256" key="2">
    <source>
        <dbReference type="SAM" id="SignalP"/>
    </source>
</evidence>
<protein>
    <recommendedName>
        <fullName evidence="5">Lipoprotein</fullName>
    </recommendedName>
</protein>
<feature type="chain" id="PRO_5045236176" description="Lipoprotein" evidence="2">
    <location>
        <begin position="23"/>
        <end position="109"/>
    </location>
</feature>
<name>A0ABQ1S8S0_9SPHN</name>